<accession>A0A0M9A2T3</accession>
<organism evidence="1 2">
    <name type="scientific">Melipona quadrifasciata</name>
    <dbReference type="NCBI Taxonomy" id="166423"/>
    <lineage>
        <taxon>Eukaryota</taxon>
        <taxon>Metazoa</taxon>
        <taxon>Ecdysozoa</taxon>
        <taxon>Arthropoda</taxon>
        <taxon>Hexapoda</taxon>
        <taxon>Insecta</taxon>
        <taxon>Pterygota</taxon>
        <taxon>Neoptera</taxon>
        <taxon>Endopterygota</taxon>
        <taxon>Hymenoptera</taxon>
        <taxon>Apocrita</taxon>
        <taxon>Aculeata</taxon>
        <taxon>Apoidea</taxon>
        <taxon>Anthophila</taxon>
        <taxon>Apidae</taxon>
        <taxon>Melipona</taxon>
    </lineage>
</organism>
<evidence type="ECO:0000313" key="2">
    <source>
        <dbReference type="Proteomes" id="UP000053105"/>
    </source>
</evidence>
<name>A0A0M9A2T3_9HYME</name>
<sequence length="66" mass="7459">MIFAIHASRIDQGVTKMWAMPPKFNGELQPTSRGSSIFGVTRRSKTAFHFSLKDDITGILMKLSRF</sequence>
<dbReference type="EMBL" id="KQ435768">
    <property type="protein sequence ID" value="KOX75276.1"/>
    <property type="molecule type" value="Genomic_DNA"/>
</dbReference>
<reference evidence="1 2" key="1">
    <citation type="submission" date="2015-07" db="EMBL/GenBank/DDBJ databases">
        <title>The genome of Melipona quadrifasciata.</title>
        <authorList>
            <person name="Pan H."/>
            <person name="Kapheim K."/>
        </authorList>
    </citation>
    <scope>NUCLEOTIDE SEQUENCE [LARGE SCALE GENOMIC DNA]</scope>
    <source>
        <strain evidence="1">0111107301</strain>
        <tissue evidence="1">Whole body</tissue>
    </source>
</reference>
<dbReference type="AlphaFoldDB" id="A0A0M9A2T3"/>
<evidence type="ECO:0000313" key="1">
    <source>
        <dbReference type="EMBL" id="KOX75276.1"/>
    </source>
</evidence>
<keyword evidence="2" id="KW-1185">Reference proteome</keyword>
<proteinExistence type="predicted"/>
<dbReference type="Proteomes" id="UP000053105">
    <property type="component" value="Unassembled WGS sequence"/>
</dbReference>
<protein>
    <submittedName>
        <fullName evidence="1">Uncharacterized protein</fullName>
    </submittedName>
</protein>
<gene>
    <name evidence="1" type="ORF">WN51_13317</name>
</gene>